<dbReference type="InterPro" id="IPR000086">
    <property type="entry name" value="NUDIX_hydrolase_dom"/>
</dbReference>
<evidence type="ECO:0000259" key="1">
    <source>
        <dbReference type="PROSITE" id="PS51462"/>
    </source>
</evidence>
<dbReference type="Proteomes" id="UP000293162">
    <property type="component" value="Unassembled WGS sequence"/>
</dbReference>
<dbReference type="PANTHER" id="PTHR43736">
    <property type="entry name" value="ADP-RIBOSE PYROPHOSPHATASE"/>
    <property type="match status" value="1"/>
</dbReference>
<comment type="caution">
    <text evidence="2">The sequence shown here is derived from an EMBL/GenBank/DDBJ whole genome shotgun (WGS) entry which is preliminary data.</text>
</comment>
<dbReference type="Gene3D" id="6.10.250.1120">
    <property type="match status" value="1"/>
</dbReference>
<feature type="domain" description="Nudix hydrolase" evidence="1">
    <location>
        <begin position="67"/>
        <end position="196"/>
    </location>
</feature>
<gene>
    <name evidence="2" type="ORF">EWM59_12420</name>
</gene>
<sequence>MDPLNWLLVSQRLQALAQTGLAYTESVYDRERYEEINTIGQQILAQLSNVAIEHIVQLFPDEIGYRTPKVDIRAIIFRGTDELLMVQEKIDNNRWTVPGGWADIGYTPFEVAEKEVWEETGLKVKATRLLAVFDKKMHPHPYQPWYVYKFFILCEVTGGQLLAQTSETSGTAWIPQKELAELSLSTDRATYSQLAKMFEFHSNPDLPALCD</sequence>
<dbReference type="InterPro" id="IPR015797">
    <property type="entry name" value="NUDIX_hydrolase-like_dom_sf"/>
</dbReference>
<evidence type="ECO:0000313" key="2">
    <source>
        <dbReference type="EMBL" id="RYU95252.1"/>
    </source>
</evidence>
<dbReference type="EMBL" id="SEWF01000016">
    <property type="protein sequence ID" value="RYU95252.1"/>
    <property type="molecule type" value="Genomic_DNA"/>
</dbReference>
<accession>A0A4Q5LZH2</accession>
<dbReference type="AlphaFoldDB" id="A0A4Q5LZH2"/>
<evidence type="ECO:0000313" key="3">
    <source>
        <dbReference type="Proteomes" id="UP000293162"/>
    </source>
</evidence>
<dbReference type="Pfam" id="PF12535">
    <property type="entry name" value="Nudix_N"/>
    <property type="match status" value="1"/>
</dbReference>
<dbReference type="RefSeq" id="WP_130021301.1">
    <property type="nucleotide sequence ID" value="NZ_SEWF01000016.1"/>
</dbReference>
<dbReference type="Gene3D" id="3.90.79.10">
    <property type="entry name" value="Nucleoside Triphosphate Pyrophosphohydrolase"/>
    <property type="match status" value="1"/>
</dbReference>
<proteinExistence type="predicted"/>
<dbReference type="SUPFAM" id="SSF55811">
    <property type="entry name" value="Nudix"/>
    <property type="match status" value="1"/>
</dbReference>
<organism evidence="2 3">
    <name type="scientific">Emticicia agri</name>
    <dbReference type="NCBI Taxonomy" id="2492393"/>
    <lineage>
        <taxon>Bacteria</taxon>
        <taxon>Pseudomonadati</taxon>
        <taxon>Bacteroidota</taxon>
        <taxon>Cytophagia</taxon>
        <taxon>Cytophagales</taxon>
        <taxon>Leadbetterellaceae</taxon>
        <taxon>Emticicia</taxon>
    </lineage>
</organism>
<dbReference type="InterPro" id="IPR059176">
    <property type="entry name" value="UDP-X_N"/>
</dbReference>
<keyword evidence="3" id="KW-1185">Reference proteome</keyword>
<dbReference type="PROSITE" id="PS51462">
    <property type="entry name" value="NUDIX"/>
    <property type="match status" value="1"/>
</dbReference>
<dbReference type="Pfam" id="PF00293">
    <property type="entry name" value="NUDIX"/>
    <property type="match status" value="1"/>
</dbReference>
<dbReference type="OrthoDB" id="9804442at2"/>
<protein>
    <submittedName>
        <fullName evidence="2">NUDIX domain-containing protein</fullName>
    </submittedName>
</protein>
<dbReference type="PANTHER" id="PTHR43736:SF1">
    <property type="entry name" value="DIHYDRONEOPTERIN TRIPHOSPHATE DIPHOSPHATASE"/>
    <property type="match status" value="1"/>
</dbReference>
<reference evidence="2 3" key="1">
    <citation type="submission" date="2019-02" db="EMBL/GenBank/DDBJ databases">
        <title>Bacterial novel species Emticicia sp. 17J42-9 isolated from soil.</title>
        <authorList>
            <person name="Jung H.-Y."/>
        </authorList>
    </citation>
    <scope>NUCLEOTIDE SEQUENCE [LARGE SCALE GENOMIC DNA]</scope>
    <source>
        <strain evidence="2 3">17J42-9</strain>
    </source>
</reference>
<name>A0A4Q5LZH2_9BACT</name>